<dbReference type="InterPro" id="IPR037128">
    <property type="entry name" value="Quinolinate_PRibosylTase_N_sf"/>
</dbReference>
<comment type="similarity">
    <text evidence="3 12">Belongs to the NadC/ModD family.</text>
</comment>
<evidence type="ECO:0000256" key="13">
    <source>
        <dbReference type="PIRSR" id="PIRSR006250-1"/>
    </source>
</evidence>
<dbReference type="InterPro" id="IPR013785">
    <property type="entry name" value="Aldolase_TIM"/>
</dbReference>
<feature type="binding site" evidence="13">
    <location>
        <position position="167"/>
    </location>
    <ligand>
        <name>substrate</name>
    </ligand>
</feature>
<comment type="function">
    <text evidence="1">Involved in the catabolism of quinolinic acid (QA).</text>
</comment>
<dbReference type="Pfam" id="PF02749">
    <property type="entry name" value="QRPTase_N"/>
    <property type="match status" value="1"/>
</dbReference>
<dbReference type="KEGG" id="amuc:Pan181_15820"/>
<accession>A0A518AKY5</accession>
<dbReference type="PIRSF" id="PIRSF006250">
    <property type="entry name" value="NadC_ModD"/>
    <property type="match status" value="1"/>
</dbReference>
<dbReference type="EC" id="2.4.2.19" evidence="5"/>
<feature type="binding site" evidence="13">
    <location>
        <position position="236"/>
    </location>
    <ligand>
        <name>substrate</name>
    </ligand>
</feature>
<dbReference type="PANTHER" id="PTHR32179:SF3">
    <property type="entry name" value="NICOTINATE-NUCLEOTIDE PYROPHOSPHORYLASE [CARBOXYLATING]"/>
    <property type="match status" value="1"/>
</dbReference>
<feature type="binding site" evidence="13">
    <location>
        <position position="215"/>
    </location>
    <ligand>
        <name>substrate</name>
    </ligand>
</feature>
<dbReference type="PANTHER" id="PTHR32179">
    <property type="entry name" value="NICOTINATE-NUCLEOTIDE PYROPHOSPHORYLASE [CARBOXYLATING]"/>
    <property type="match status" value="1"/>
</dbReference>
<evidence type="ECO:0000259" key="14">
    <source>
        <dbReference type="Pfam" id="PF01729"/>
    </source>
</evidence>
<evidence type="ECO:0000256" key="6">
    <source>
        <dbReference type="ARBA" id="ARBA00022642"/>
    </source>
</evidence>
<dbReference type="InterPro" id="IPR002638">
    <property type="entry name" value="Quinolinate_PRibosylTrfase_C"/>
</dbReference>
<dbReference type="UniPathway" id="UPA00253">
    <property type="reaction ID" value="UER00331"/>
</dbReference>
<evidence type="ECO:0000313" key="16">
    <source>
        <dbReference type="EMBL" id="QDU55393.1"/>
    </source>
</evidence>
<keyword evidence="8 12" id="KW-0808">Transferase</keyword>
<dbReference type="Pfam" id="PF01729">
    <property type="entry name" value="QRPTase_C"/>
    <property type="match status" value="1"/>
</dbReference>
<reference evidence="16 17" key="1">
    <citation type="submission" date="2019-02" db="EMBL/GenBank/DDBJ databases">
        <title>Deep-cultivation of Planctomycetes and their phenomic and genomic characterization uncovers novel biology.</title>
        <authorList>
            <person name="Wiegand S."/>
            <person name="Jogler M."/>
            <person name="Boedeker C."/>
            <person name="Pinto D."/>
            <person name="Vollmers J."/>
            <person name="Rivas-Marin E."/>
            <person name="Kohn T."/>
            <person name="Peeters S.H."/>
            <person name="Heuer A."/>
            <person name="Rast P."/>
            <person name="Oberbeckmann S."/>
            <person name="Bunk B."/>
            <person name="Jeske O."/>
            <person name="Meyerdierks A."/>
            <person name="Storesund J.E."/>
            <person name="Kallscheuer N."/>
            <person name="Luecker S."/>
            <person name="Lage O.M."/>
            <person name="Pohl T."/>
            <person name="Merkel B.J."/>
            <person name="Hornburger P."/>
            <person name="Mueller R.-W."/>
            <person name="Bruemmer F."/>
            <person name="Labrenz M."/>
            <person name="Spormann A.M."/>
            <person name="Op den Camp H."/>
            <person name="Overmann J."/>
            <person name="Amann R."/>
            <person name="Jetten M.S.M."/>
            <person name="Mascher T."/>
            <person name="Medema M.H."/>
            <person name="Devos D.P."/>
            <person name="Kaster A.-K."/>
            <person name="Ovreas L."/>
            <person name="Rohde M."/>
            <person name="Galperin M.Y."/>
            <person name="Jogler C."/>
        </authorList>
    </citation>
    <scope>NUCLEOTIDE SEQUENCE [LARGE SCALE GENOMIC DNA]</scope>
    <source>
        <strain evidence="16 17">Pan181</strain>
    </source>
</reference>
<dbReference type="CDD" id="cd01572">
    <property type="entry name" value="QPRTase"/>
    <property type="match status" value="1"/>
</dbReference>
<dbReference type="InterPro" id="IPR036068">
    <property type="entry name" value="Nicotinate_pribotase-like_C"/>
</dbReference>
<dbReference type="EMBL" id="CP036278">
    <property type="protein sequence ID" value="QDU55393.1"/>
    <property type="molecule type" value="Genomic_DNA"/>
</dbReference>
<evidence type="ECO:0000256" key="8">
    <source>
        <dbReference type="ARBA" id="ARBA00022679"/>
    </source>
</evidence>
<evidence type="ECO:0000256" key="5">
    <source>
        <dbReference type="ARBA" id="ARBA00011944"/>
    </source>
</evidence>
<keyword evidence="6" id="KW-0662">Pyridine nucleotide biosynthesis</keyword>
<dbReference type="SUPFAM" id="SSF51690">
    <property type="entry name" value="Nicotinate/Quinolinate PRTase C-terminal domain-like"/>
    <property type="match status" value="1"/>
</dbReference>
<dbReference type="OrthoDB" id="9782546at2"/>
<evidence type="ECO:0000256" key="11">
    <source>
        <dbReference type="ARBA" id="ARBA00069173"/>
    </source>
</evidence>
<comment type="catalytic activity">
    <reaction evidence="10">
        <text>nicotinate beta-D-ribonucleotide + CO2 + diphosphate = quinolinate + 5-phospho-alpha-D-ribose 1-diphosphate + 2 H(+)</text>
        <dbReference type="Rhea" id="RHEA:12733"/>
        <dbReference type="ChEBI" id="CHEBI:15378"/>
        <dbReference type="ChEBI" id="CHEBI:16526"/>
        <dbReference type="ChEBI" id="CHEBI:29959"/>
        <dbReference type="ChEBI" id="CHEBI:33019"/>
        <dbReference type="ChEBI" id="CHEBI:57502"/>
        <dbReference type="ChEBI" id="CHEBI:58017"/>
        <dbReference type="EC" id="2.4.2.19"/>
    </reaction>
</comment>
<feature type="binding site" evidence="13">
    <location>
        <position position="177"/>
    </location>
    <ligand>
        <name>substrate</name>
    </ligand>
</feature>
<gene>
    <name evidence="16" type="primary">nadC</name>
    <name evidence="16" type="ORF">Pan181_15820</name>
</gene>
<dbReference type="GO" id="GO:0005737">
    <property type="term" value="C:cytoplasm"/>
    <property type="evidence" value="ECO:0007669"/>
    <property type="project" value="TreeGrafter"/>
</dbReference>
<name>A0A518AKY5_9BACT</name>
<proteinExistence type="inferred from homology"/>
<protein>
    <recommendedName>
        <fullName evidence="11">Probable nicotinate-nucleotide pyrophosphorylase [carboxylating]</fullName>
        <ecNumber evidence="5">2.4.2.19</ecNumber>
    </recommendedName>
    <alternativeName>
        <fullName evidence="9">Quinolinate phosphoribosyltransferase [decarboxylating]</fullName>
    </alternativeName>
</protein>
<keyword evidence="17" id="KW-1185">Reference proteome</keyword>
<feature type="binding site" evidence="13">
    <location>
        <position position="110"/>
    </location>
    <ligand>
        <name>substrate</name>
    </ligand>
</feature>
<evidence type="ECO:0000256" key="9">
    <source>
        <dbReference type="ARBA" id="ARBA00033102"/>
    </source>
</evidence>
<dbReference type="Gene3D" id="3.90.1170.20">
    <property type="entry name" value="Quinolinate phosphoribosyl transferase, N-terminal domain"/>
    <property type="match status" value="1"/>
</dbReference>
<evidence type="ECO:0000256" key="12">
    <source>
        <dbReference type="PIRNR" id="PIRNR006250"/>
    </source>
</evidence>
<keyword evidence="7 12" id="KW-0328">Glycosyltransferase</keyword>
<dbReference type="FunFam" id="3.20.20.70:FF:000030">
    <property type="entry name" value="Nicotinate-nucleotide pyrophosphorylase, carboxylating"/>
    <property type="match status" value="1"/>
</dbReference>
<dbReference type="GO" id="GO:0034213">
    <property type="term" value="P:quinolinate catabolic process"/>
    <property type="evidence" value="ECO:0007669"/>
    <property type="project" value="TreeGrafter"/>
</dbReference>
<dbReference type="InterPro" id="IPR027277">
    <property type="entry name" value="NadC/ModD"/>
</dbReference>
<dbReference type="InterPro" id="IPR004393">
    <property type="entry name" value="NadC"/>
</dbReference>
<dbReference type="InterPro" id="IPR022412">
    <property type="entry name" value="Quinolinate_PRibosylTrfase_N"/>
</dbReference>
<dbReference type="GO" id="GO:0004514">
    <property type="term" value="F:nicotinate-nucleotide diphosphorylase (carboxylating) activity"/>
    <property type="evidence" value="ECO:0007669"/>
    <property type="project" value="UniProtKB-EC"/>
</dbReference>
<evidence type="ECO:0000259" key="15">
    <source>
        <dbReference type="Pfam" id="PF02749"/>
    </source>
</evidence>
<evidence type="ECO:0000256" key="4">
    <source>
        <dbReference type="ARBA" id="ARBA00011218"/>
    </source>
</evidence>
<organism evidence="16 17">
    <name type="scientific">Aeoliella mucimassa</name>
    <dbReference type="NCBI Taxonomy" id="2527972"/>
    <lineage>
        <taxon>Bacteria</taxon>
        <taxon>Pseudomonadati</taxon>
        <taxon>Planctomycetota</taxon>
        <taxon>Planctomycetia</taxon>
        <taxon>Pirellulales</taxon>
        <taxon>Lacipirellulaceae</taxon>
        <taxon>Aeoliella</taxon>
    </lineage>
</organism>
<dbReference type="GO" id="GO:0009435">
    <property type="term" value="P:NAD+ biosynthetic process"/>
    <property type="evidence" value="ECO:0007669"/>
    <property type="project" value="UniProtKB-UniPathway"/>
</dbReference>
<evidence type="ECO:0000313" key="17">
    <source>
        <dbReference type="Proteomes" id="UP000315750"/>
    </source>
</evidence>
<sequence>MNGQFQQLDWGSEVAESATELIRLAVAEDLGGQRDWTTAMLVPDGAPGSVDVVARQDGVVAGLKVVELLIEQLASDVRLTLSSQDGDQVAPGRVLANLTGSAADILTAERVLLNFLGRLSGVATLTRTYVDAVVGAKAEVYDTRKTTPGWRLLEKYAVRCGGGQNHRLGLNRAVMIKDNHVALASQQGLTLAEATEKVRSRLADQQIAVEAIEVEVDTLEQFAQVLPTQPDIVLLDNMTNDHLRAAVELRDASAPQMLLEASGGVSLATIGAIAKTGVDRISVGALTHSAPCLDIGLDWHDSGR</sequence>
<dbReference type="AlphaFoldDB" id="A0A518AKY5"/>
<dbReference type="Gene3D" id="3.20.20.70">
    <property type="entry name" value="Aldolase class I"/>
    <property type="match status" value="1"/>
</dbReference>
<dbReference type="Proteomes" id="UP000315750">
    <property type="component" value="Chromosome"/>
</dbReference>
<evidence type="ECO:0000256" key="2">
    <source>
        <dbReference type="ARBA" id="ARBA00004893"/>
    </source>
</evidence>
<feature type="binding site" evidence="13">
    <location>
        <begin position="262"/>
        <end position="264"/>
    </location>
    <ligand>
        <name>substrate</name>
    </ligand>
</feature>
<feature type="domain" description="Quinolinate phosphoribosyl transferase C-terminal" evidence="14">
    <location>
        <begin position="122"/>
        <end position="298"/>
    </location>
</feature>
<feature type="binding site" evidence="13">
    <location>
        <begin position="143"/>
        <end position="145"/>
    </location>
    <ligand>
        <name>substrate</name>
    </ligand>
</feature>
<comment type="pathway">
    <text evidence="2">Cofactor biosynthesis; NAD(+) biosynthesis; nicotinate D-ribonucleotide from quinolinate: step 1/1.</text>
</comment>
<dbReference type="FunFam" id="3.90.1170.20:FF:000001">
    <property type="entry name" value="Nicotinate-nucleotide diphosphorylase (Carboxylating)"/>
    <property type="match status" value="1"/>
</dbReference>
<evidence type="ECO:0000256" key="1">
    <source>
        <dbReference type="ARBA" id="ARBA00003237"/>
    </source>
</evidence>
<feature type="domain" description="Quinolinate phosphoribosyl transferase N-terminal" evidence="15">
    <location>
        <begin position="35"/>
        <end position="120"/>
    </location>
</feature>
<feature type="binding site" evidence="13">
    <location>
        <begin position="283"/>
        <end position="285"/>
    </location>
    <ligand>
        <name>substrate</name>
    </ligand>
</feature>
<dbReference type="RefSeq" id="WP_145246261.1">
    <property type="nucleotide sequence ID" value="NZ_CP036278.1"/>
</dbReference>
<evidence type="ECO:0000256" key="3">
    <source>
        <dbReference type="ARBA" id="ARBA00009400"/>
    </source>
</evidence>
<evidence type="ECO:0000256" key="10">
    <source>
        <dbReference type="ARBA" id="ARBA00047445"/>
    </source>
</evidence>
<comment type="subunit">
    <text evidence="4">Hexamer formed by 3 homodimers.</text>
</comment>
<dbReference type="NCBIfam" id="TIGR00078">
    <property type="entry name" value="nadC"/>
    <property type="match status" value="1"/>
</dbReference>
<dbReference type="SUPFAM" id="SSF54675">
    <property type="entry name" value="Nicotinate/Quinolinate PRTase N-terminal domain-like"/>
    <property type="match status" value="1"/>
</dbReference>
<evidence type="ECO:0000256" key="7">
    <source>
        <dbReference type="ARBA" id="ARBA00022676"/>
    </source>
</evidence>